<feature type="transmembrane region" description="Helical" evidence="11">
    <location>
        <begin position="586"/>
        <end position="605"/>
    </location>
</feature>
<dbReference type="PROSITE" id="PS00610">
    <property type="entry name" value="NA_NEUROTRAN_SYMP_1"/>
    <property type="match status" value="1"/>
</dbReference>
<organism evidence="12 13">
    <name type="scientific">Candidula unifasciata</name>
    <dbReference type="NCBI Taxonomy" id="100452"/>
    <lineage>
        <taxon>Eukaryota</taxon>
        <taxon>Metazoa</taxon>
        <taxon>Spiralia</taxon>
        <taxon>Lophotrochozoa</taxon>
        <taxon>Mollusca</taxon>
        <taxon>Gastropoda</taxon>
        <taxon>Heterobranchia</taxon>
        <taxon>Euthyneura</taxon>
        <taxon>Panpulmonata</taxon>
        <taxon>Eupulmonata</taxon>
        <taxon>Stylommatophora</taxon>
        <taxon>Helicina</taxon>
        <taxon>Helicoidea</taxon>
        <taxon>Geomitridae</taxon>
        <taxon>Candidula</taxon>
    </lineage>
</organism>
<dbReference type="OrthoDB" id="6581954at2759"/>
<feature type="binding site" evidence="8">
    <location>
        <position position="80"/>
    </location>
    <ligand>
        <name>Na(+)</name>
        <dbReference type="ChEBI" id="CHEBI:29101"/>
        <label>1</label>
    </ligand>
</feature>
<feature type="transmembrane region" description="Helical" evidence="11">
    <location>
        <begin position="480"/>
        <end position="499"/>
    </location>
</feature>
<reference evidence="12" key="1">
    <citation type="submission" date="2021-04" db="EMBL/GenBank/DDBJ databases">
        <authorList>
            <consortium name="Molecular Ecology Group"/>
        </authorList>
    </citation>
    <scope>NUCLEOTIDE SEQUENCE</scope>
</reference>
<evidence type="ECO:0000256" key="7">
    <source>
        <dbReference type="ARBA" id="ARBA00023180"/>
    </source>
</evidence>
<dbReference type="InterPro" id="IPR000175">
    <property type="entry name" value="Na/ntran_symport"/>
</dbReference>
<dbReference type="PRINTS" id="PR00176">
    <property type="entry name" value="NANEUSMPORT"/>
</dbReference>
<evidence type="ECO:0000256" key="4">
    <source>
        <dbReference type="ARBA" id="ARBA00022692"/>
    </source>
</evidence>
<feature type="compositionally biased region" description="Low complexity" evidence="10">
    <location>
        <begin position="710"/>
        <end position="721"/>
    </location>
</feature>
<keyword evidence="8" id="KW-0479">Metal-binding</keyword>
<evidence type="ECO:0000256" key="5">
    <source>
        <dbReference type="ARBA" id="ARBA00022989"/>
    </source>
</evidence>
<keyword evidence="6 11" id="KW-0472">Membrane</keyword>
<keyword evidence="4 9" id="KW-0812">Transmembrane</keyword>
<keyword evidence="5 11" id="KW-1133">Transmembrane helix</keyword>
<evidence type="ECO:0000256" key="3">
    <source>
        <dbReference type="ARBA" id="ARBA00022448"/>
    </source>
</evidence>
<dbReference type="AlphaFoldDB" id="A0A8S3YI35"/>
<evidence type="ECO:0000256" key="11">
    <source>
        <dbReference type="SAM" id="Phobius"/>
    </source>
</evidence>
<feature type="transmembrane region" description="Helical" evidence="11">
    <location>
        <begin position="144"/>
        <end position="171"/>
    </location>
</feature>
<comment type="subcellular location">
    <subcellularLocation>
        <location evidence="1">Membrane</location>
        <topology evidence="1">Multi-pass membrane protein</topology>
    </subcellularLocation>
</comment>
<feature type="transmembrane region" description="Helical" evidence="11">
    <location>
        <begin position="546"/>
        <end position="566"/>
    </location>
</feature>
<feature type="region of interest" description="Disordered" evidence="10">
    <location>
        <begin position="708"/>
        <end position="732"/>
    </location>
</feature>
<dbReference type="EMBL" id="CAJHNH020000238">
    <property type="protein sequence ID" value="CAG5116344.1"/>
    <property type="molecule type" value="Genomic_DNA"/>
</dbReference>
<accession>A0A8S3YI35</accession>
<name>A0A8S3YI35_9EUPU</name>
<evidence type="ECO:0000256" key="8">
    <source>
        <dbReference type="PIRSR" id="PIRSR600175-1"/>
    </source>
</evidence>
<comment type="similarity">
    <text evidence="2 9">Belongs to the sodium:neurotransmitter symporter (SNF) (TC 2.A.22) family.</text>
</comment>
<sequence>MVDIDKQIVLKTKKFKMGLYKSFREDSTPPPPFFSKNSELGSNGEIHTDNLEPMYTGPGDPERASWGGKMEFLMTCIGYAVGLGNVWRFPYLCYKNGGGAFLIPYILMLLLVGLPLFFMELAFGQFASLGPITVWRINPLFKGLGYAMVIVSWMISLYYNVIIAQVLFYLIASFTDKLPWTICQTNACLPYNHTHGNQAINGRLLNLTGSASASPSVAASALFDLDSSTFAPQRLSSPAEEYYSPYFYQFGIPLFFQFVFQHLPIQKSASIEEFGTINWRLALCLLLSWIIVGAALAKGVQSLGKVVYFTAIFPYLMLTVLLVRGLTLEGAAKGIVYYVKPDFNRLADPRVWSDAATQIFYSLSACSGGLIAMSSFNQVHQQLPPSTSIFAGFVIFSILGFMAHEKGVEVGDVAKGGPGLAFEVYPEALSRMVVAPMWAVFFFLMMATLGFGSQFSIVECVMSATLDEFPQLLTSTKTTLAFRFCVVLVSFGLGLPMLVDYSVGGFPLLIVGIVELIAINWIYGFKNFWSDIEMMVGDKPKIFWKACWTVISPLVILVTIILNAVFYKEPTYNGLPYPQWVKSLGWMIVMFPVSIILVWFMYYYCKKGGFRLLRMRSMPLPHWGPALATHRKDRYSPERLSQQNFGTLEYQLGDKIYRSHLSVHEIASLLAGSTTTINTLNSQHNSRQVSRYPSTSTLGMNPPFTFGEMTPQNETPTQTPQGSVWGSKTSMQ</sequence>
<dbReference type="Proteomes" id="UP000678393">
    <property type="component" value="Unassembled WGS sequence"/>
</dbReference>
<feature type="binding site" evidence="8">
    <location>
        <position position="81"/>
    </location>
    <ligand>
        <name>Na(+)</name>
        <dbReference type="ChEBI" id="CHEBI:29101"/>
        <label>1</label>
    </ligand>
</feature>
<evidence type="ECO:0000256" key="1">
    <source>
        <dbReference type="ARBA" id="ARBA00004141"/>
    </source>
</evidence>
<evidence type="ECO:0000256" key="9">
    <source>
        <dbReference type="RuleBase" id="RU003732"/>
    </source>
</evidence>
<protein>
    <recommendedName>
        <fullName evidence="9">Transporter</fullName>
    </recommendedName>
</protein>
<evidence type="ECO:0000256" key="2">
    <source>
        <dbReference type="ARBA" id="ARBA00006459"/>
    </source>
</evidence>
<feature type="binding site" evidence="8">
    <location>
        <position position="362"/>
    </location>
    <ligand>
        <name>Na(+)</name>
        <dbReference type="ChEBI" id="CHEBI:29101"/>
        <label>1</label>
    </ligand>
</feature>
<evidence type="ECO:0000256" key="10">
    <source>
        <dbReference type="SAM" id="MobiDB-lite"/>
    </source>
</evidence>
<feature type="binding site" evidence="8">
    <location>
        <position position="449"/>
    </location>
    <ligand>
        <name>Na(+)</name>
        <dbReference type="ChEBI" id="CHEBI:29101"/>
        <label>1</label>
    </ligand>
</feature>
<comment type="caution">
    <text evidence="12">The sequence shown here is derived from an EMBL/GenBank/DDBJ whole genome shotgun (WGS) entry which is preliminary data.</text>
</comment>
<dbReference type="InterPro" id="IPR037272">
    <property type="entry name" value="SNS_sf"/>
</dbReference>
<feature type="binding site" evidence="8">
    <location>
        <position position="78"/>
    </location>
    <ligand>
        <name>Na(+)</name>
        <dbReference type="ChEBI" id="CHEBI:29101"/>
        <label>1</label>
    </ligand>
</feature>
<dbReference type="PROSITE" id="PS50267">
    <property type="entry name" value="NA_NEUROTRAN_SYMP_3"/>
    <property type="match status" value="1"/>
</dbReference>
<evidence type="ECO:0000256" key="6">
    <source>
        <dbReference type="ARBA" id="ARBA00023136"/>
    </source>
</evidence>
<keyword evidence="13" id="KW-1185">Reference proteome</keyword>
<keyword evidence="9" id="KW-0769">Symport</keyword>
<dbReference type="PANTHER" id="PTHR11616:SF321">
    <property type="entry name" value="SODIUM-DEPENDENT NUTRIENT AMINO ACID TRANSPORTER 1-RELATED"/>
    <property type="match status" value="1"/>
</dbReference>
<keyword evidence="8" id="KW-0915">Sodium</keyword>
<dbReference type="GO" id="GO:0089718">
    <property type="term" value="P:amino acid import across plasma membrane"/>
    <property type="evidence" value="ECO:0007669"/>
    <property type="project" value="TreeGrafter"/>
</dbReference>
<feature type="transmembrane region" description="Helical" evidence="11">
    <location>
        <begin position="303"/>
        <end position="323"/>
    </location>
</feature>
<dbReference type="GO" id="GO:0005283">
    <property type="term" value="F:amino acid:sodium symporter activity"/>
    <property type="evidence" value="ECO:0007669"/>
    <property type="project" value="TreeGrafter"/>
</dbReference>
<feature type="transmembrane region" description="Helical" evidence="11">
    <location>
        <begin position="102"/>
        <end position="123"/>
    </location>
</feature>
<evidence type="ECO:0000313" key="12">
    <source>
        <dbReference type="EMBL" id="CAG5116344.1"/>
    </source>
</evidence>
<keyword evidence="7" id="KW-0325">Glycoprotein</keyword>
<feature type="transmembrane region" description="Helical" evidence="11">
    <location>
        <begin position="383"/>
        <end position="403"/>
    </location>
</feature>
<feature type="binding site" evidence="8">
    <location>
        <position position="85"/>
    </location>
    <ligand>
        <name>Na(+)</name>
        <dbReference type="ChEBI" id="CHEBI:29101"/>
        <label>1</label>
    </ligand>
</feature>
<feature type="transmembrane region" description="Helical" evidence="11">
    <location>
        <begin position="505"/>
        <end position="525"/>
    </location>
</feature>
<dbReference type="PANTHER" id="PTHR11616">
    <property type="entry name" value="SODIUM/CHLORIDE DEPENDENT TRANSPORTER"/>
    <property type="match status" value="1"/>
</dbReference>
<gene>
    <name evidence="12" type="ORF">CUNI_LOCUS1902</name>
</gene>
<dbReference type="SUPFAM" id="SSF161070">
    <property type="entry name" value="SNF-like"/>
    <property type="match status" value="1"/>
</dbReference>
<proteinExistence type="inferred from homology"/>
<keyword evidence="3 9" id="KW-0813">Transport</keyword>
<feature type="transmembrane region" description="Helical" evidence="11">
    <location>
        <begin position="277"/>
        <end position="297"/>
    </location>
</feature>
<evidence type="ECO:0000313" key="13">
    <source>
        <dbReference type="Proteomes" id="UP000678393"/>
    </source>
</evidence>
<dbReference type="Pfam" id="PF00209">
    <property type="entry name" value="SNF"/>
    <property type="match status" value="1"/>
</dbReference>
<dbReference type="GO" id="GO:0046872">
    <property type="term" value="F:metal ion binding"/>
    <property type="evidence" value="ECO:0007669"/>
    <property type="project" value="UniProtKB-KW"/>
</dbReference>
<feature type="binding site" evidence="8">
    <location>
        <position position="453"/>
    </location>
    <ligand>
        <name>Na(+)</name>
        <dbReference type="ChEBI" id="CHEBI:29101"/>
        <label>1</label>
    </ligand>
</feature>
<feature type="transmembrane region" description="Helical" evidence="11">
    <location>
        <begin position="437"/>
        <end position="459"/>
    </location>
</feature>
<feature type="compositionally biased region" description="Polar residues" evidence="10">
    <location>
        <begin position="722"/>
        <end position="732"/>
    </location>
</feature>
<dbReference type="GO" id="GO:0005886">
    <property type="term" value="C:plasma membrane"/>
    <property type="evidence" value="ECO:0007669"/>
    <property type="project" value="TreeGrafter"/>
</dbReference>